<keyword evidence="3" id="KW-1185">Reference proteome</keyword>
<proteinExistence type="predicted"/>
<dbReference type="VEuPathDB" id="FungiDB:SPPG_03705"/>
<dbReference type="GO" id="GO:0006396">
    <property type="term" value="P:RNA processing"/>
    <property type="evidence" value="ECO:0007669"/>
    <property type="project" value="TreeGrafter"/>
</dbReference>
<gene>
    <name evidence="2" type="ORF">SPPG_03705</name>
</gene>
<sequence length="1236" mass="139460">MRVEVSAHESKNLIADQRNVDQHQKHFDLANSHLGGLVAASYEGDTTSDVEPPSQVPTGSGMEALESTQSHHANRRTPTASSAKDMGSSEPYSNPPYPSMPSKPASVPGVVPMSELVGRTEPFDIAVALDASPTNSHELSIEVRDSGIQHPMRTLPDRNVKARKSSEWTPKKEHIAHIASVSSNRAFERPSLDSFRRGRNEDGMSGNVDHRQSISPPRSSGVYREQRQCYDSYRPAYRNPSPVRVGSTIPLNEARPDESSRTPMISERAVDRQRFEAMPTILARHSGSPKADDRSSWHHHKNETRRTPLPGRPGNSIGASDCNSLGIATGRKRELSHQAADEELSVKRPRNDVSTPSYLTLATDDRSAGLEKQINRLLIGMRPLSEVLITVEDMVDSNFIPSMEVMRAILRVAVSRRDIEALRQGFKILEEIYHTKVVVDDYLLVAEGYALFGDATKLRAVITQARSRGLELQSGHYSLLWRVLPASSNPDVTRVLGEELLASSGRIDAGLGDQILREMMASRLTTESFDTFKMLAGQDVEFDRRTLNEIISYYVEVNEHEYAFYIFEYMFARHIPVEGQMLFSLCLECCKRNRLTELAVKVYDAAKEHVGLRIRDAGTLEAIIEAFDTRGKTAEALTALEDLAALNVTIRSDKMLRSLLRSCAENRLLERFVVPVKKLIQPSKALITPDGHSGVIEEIMEVCLDLAHTSEAFWFYRYMKSNSVPRWTHTDKLLSALARDTTLLEEGFDIVMDALLSGYPVSIRIVAAVLKSLCARKQWKTAEEFVSQWESMGMEWPSEVSGDIFQILTMVNRHDEAVRYYEKVRLEGSALSCLSEPVLKAFLHNAFTANDFQVSEQMILQLRAENMTVGREFVHKMIQELEDVEDPAAAALAVRIFCWGAERGSAHHVSERELKNGYIHAEDCWSLLESKLSILRHLEYLAAMVEGTFASSMQGRELWSKSFKIKCAAYTSKGPQRVTQRDVAKDVAAWCEQSLVPPLRVSRANKSDSRGHTLVEIDGRDMRNWLDQVFVRGGSRNPLECLVEIKDKTLENGTLIPERQREEVKASQSERNETPTVRITDEEPSGRDVTEEEPRGSPSLPAFPHTSPRTRDAIPHDLSRCDDYVEEPRRDEDSAILPHPSPPLPKHTRDEHSGSYPLNRNERTRNDQHLDRRLSEHTWDISSPRPHHARGGESLRDRADGRRPEDQRSRRGRGAPYFSPYNRGNRRPRVWEGRNR</sequence>
<feature type="region of interest" description="Disordered" evidence="1">
    <location>
        <begin position="44"/>
        <end position="106"/>
    </location>
</feature>
<name>A0A0L0HGL4_SPIPD</name>
<accession>A0A0L0HGL4</accession>
<feature type="compositionally biased region" description="Basic and acidic residues" evidence="1">
    <location>
        <begin position="1058"/>
        <end position="1095"/>
    </location>
</feature>
<evidence type="ECO:0000256" key="1">
    <source>
        <dbReference type="SAM" id="MobiDB-lite"/>
    </source>
</evidence>
<feature type="region of interest" description="Disordered" evidence="1">
    <location>
        <begin position="284"/>
        <end position="324"/>
    </location>
</feature>
<feature type="compositionally biased region" description="Basic and acidic residues" evidence="1">
    <location>
        <begin position="1109"/>
        <end position="1133"/>
    </location>
</feature>
<dbReference type="GO" id="GO:0005739">
    <property type="term" value="C:mitochondrion"/>
    <property type="evidence" value="ECO:0007669"/>
    <property type="project" value="TreeGrafter"/>
</dbReference>
<evidence type="ECO:0000313" key="2">
    <source>
        <dbReference type="EMBL" id="KND00581.1"/>
    </source>
</evidence>
<feature type="region of interest" description="Disordered" evidence="1">
    <location>
        <begin position="195"/>
        <end position="262"/>
    </location>
</feature>
<evidence type="ECO:0000313" key="3">
    <source>
        <dbReference type="Proteomes" id="UP000053201"/>
    </source>
</evidence>
<feature type="compositionally biased region" description="Basic and acidic residues" evidence="1">
    <location>
        <begin position="1190"/>
        <end position="1209"/>
    </location>
</feature>
<dbReference type="OrthoDB" id="2155186at2759"/>
<dbReference type="PANTHER" id="PTHR47934:SF6">
    <property type="entry name" value="MITOCHONDRIAL GROUP I INTRON SPLICING FACTOR CCM1-RELATED"/>
    <property type="match status" value="1"/>
</dbReference>
<dbReference type="GO" id="GO:0007005">
    <property type="term" value="P:mitochondrion organization"/>
    <property type="evidence" value="ECO:0007669"/>
    <property type="project" value="TreeGrafter"/>
</dbReference>
<dbReference type="PANTHER" id="PTHR47934">
    <property type="entry name" value="PENTATRICOPEPTIDE REPEAT-CONTAINING PROTEIN PET309, MITOCHONDRIAL"/>
    <property type="match status" value="1"/>
</dbReference>
<evidence type="ECO:0008006" key="4">
    <source>
        <dbReference type="Google" id="ProtNLM"/>
    </source>
</evidence>
<dbReference type="EMBL" id="KQ257455">
    <property type="protein sequence ID" value="KND00581.1"/>
    <property type="molecule type" value="Genomic_DNA"/>
</dbReference>
<dbReference type="Gene3D" id="1.25.40.10">
    <property type="entry name" value="Tetratricopeptide repeat domain"/>
    <property type="match status" value="2"/>
</dbReference>
<dbReference type="AlphaFoldDB" id="A0A0L0HGL4"/>
<organism evidence="2 3">
    <name type="scientific">Spizellomyces punctatus (strain DAOM BR117)</name>
    <dbReference type="NCBI Taxonomy" id="645134"/>
    <lineage>
        <taxon>Eukaryota</taxon>
        <taxon>Fungi</taxon>
        <taxon>Fungi incertae sedis</taxon>
        <taxon>Chytridiomycota</taxon>
        <taxon>Chytridiomycota incertae sedis</taxon>
        <taxon>Chytridiomycetes</taxon>
        <taxon>Spizellomycetales</taxon>
        <taxon>Spizellomycetaceae</taxon>
        <taxon>Spizellomyces</taxon>
    </lineage>
</organism>
<feature type="compositionally biased region" description="Polar residues" evidence="1">
    <location>
        <begin position="66"/>
        <end position="82"/>
    </location>
</feature>
<protein>
    <recommendedName>
        <fullName evidence="4">Pentacotripeptide-repeat region of PRORP domain-containing protein</fullName>
    </recommendedName>
</protein>
<dbReference type="GO" id="GO:0003729">
    <property type="term" value="F:mRNA binding"/>
    <property type="evidence" value="ECO:0007669"/>
    <property type="project" value="TreeGrafter"/>
</dbReference>
<feature type="region of interest" description="Disordered" evidence="1">
    <location>
        <begin position="1054"/>
        <end position="1236"/>
    </location>
</feature>
<feature type="compositionally biased region" description="Basic and acidic residues" evidence="1">
    <location>
        <begin position="1160"/>
        <end position="1179"/>
    </location>
</feature>
<dbReference type="InterPro" id="IPR051114">
    <property type="entry name" value="Mito_RNA_Proc_CCM1"/>
</dbReference>
<dbReference type="RefSeq" id="XP_016608620.1">
    <property type="nucleotide sequence ID" value="XM_016751960.1"/>
</dbReference>
<dbReference type="InParanoid" id="A0A0L0HGL4"/>
<reference evidence="2 3" key="1">
    <citation type="submission" date="2009-08" db="EMBL/GenBank/DDBJ databases">
        <title>The Genome Sequence of Spizellomyces punctatus strain DAOM BR117.</title>
        <authorList>
            <consortium name="The Broad Institute Genome Sequencing Platform"/>
            <person name="Russ C."/>
            <person name="Cuomo C."/>
            <person name="Shea T."/>
            <person name="Young S.K."/>
            <person name="Zeng Q."/>
            <person name="Koehrsen M."/>
            <person name="Haas B."/>
            <person name="Borodovsky M."/>
            <person name="Guigo R."/>
            <person name="Alvarado L."/>
            <person name="Berlin A."/>
            <person name="Bochicchio J."/>
            <person name="Borenstein D."/>
            <person name="Chapman S."/>
            <person name="Chen Z."/>
            <person name="Engels R."/>
            <person name="Freedman E."/>
            <person name="Gellesch M."/>
            <person name="Goldberg J."/>
            <person name="Griggs A."/>
            <person name="Gujja S."/>
            <person name="Heiman D."/>
            <person name="Hepburn T."/>
            <person name="Howarth C."/>
            <person name="Jen D."/>
            <person name="Larson L."/>
            <person name="Lewis B."/>
            <person name="Mehta T."/>
            <person name="Park D."/>
            <person name="Pearson M."/>
            <person name="Roberts A."/>
            <person name="Saif S."/>
            <person name="Shenoy N."/>
            <person name="Sisk P."/>
            <person name="Stolte C."/>
            <person name="Sykes S."/>
            <person name="Thomson T."/>
            <person name="Walk T."/>
            <person name="White J."/>
            <person name="Yandava C."/>
            <person name="Burger G."/>
            <person name="Gray M.W."/>
            <person name="Holland P.W.H."/>
            <person name="King N."/>
            <person name="Lang F.B.F."/>
            <person name="Roger A.J."/>
            <person name="Ruiz-Trillo I."/>
            <person name="Lander E."/>
            <person name="Nusbaum C."/>
        </authorList>
    </citation>
    <scope>NUCLEOTIDE SEQUENCE [LARGE SCALE GENOMIC DNA]</scope>
    <source>
        <strain evidence="2 3">DAOM BR117</strain>
    </source>
</reference>
<feature type="compositionally biased region" description="Basic and acidic residues" evidence="1">
    <location>
        <begin position="195"/>
        <end position="212"/>
    </location>
</feature>
<dbReference type="Proteomes" id="UP000053201">
    <property type="component" value="Unassembled WGS sequence"/>
</dbReference>
<dbReference type="InterPro" id="IPR011990">
    <property type="entry name" value="TPR-like_helical_dom_sf"/>
</dbReference>
<dbReference type="GeneID" id="27687203"/>